<accession>F5VT43</accession>
<dbReference type="Proteomes" id="UP000003695">
    <property type="component" value="Unassembled WGS sequence"/>
</dbReference>
<dbReference type="EMBL" id="AFNM01000015">
    <property type="protein sequence ID" value="EGL91226.1"/>
    <property type="molecule type" value="Genomic_DNA"/>
</dbReference>
<organism evidence="1 2">
    <name type="scientific">Streptococcus oralis SK255</name>
    <dbReference type="NCBI Taxonomy" id="1005704"/>
    <lineage>
        <taxon>Bacteria</taxon>
        <taxon>Bacillati</taxon>
        <taxon>Bacillota</taxon>
        <taxon>Bacilli</taxon>
        <taxon>Lactobacillales</taxon>
        <taxon>Streptococcaceae</taxon>
        <taxon>Streptococcus</taxon>
    </lineage>
</organism>
<sequence>MFLVKVGRKYRKLDNSDDISEFVVPTITSENSIEFDPEVKLEHEDWFYIEIDDDHMPMVKEYGDKFSNTAGLNDVNEEEFSKIDLIFRKVENDGLVFQKITQSKRMVDKSILKWLPNIGKPERTIIDNGIELKSEIDAYFDGNDKLYFKNFRTIHSLFKGIDDYYRIASLVEVNELKRVDLVSFSDFEIKSNNLKMVAILKDDEIDLSDTSIISTLLTSYVQYPEQDFRVSEGKFIIDSNKSLTSFLKLALGRLYTNPITNHQMEASSARRLVKKND</sequence>
<evidence type="ECO:0000313" key="1">
    <source>
        <dbReference type="EMBL" id="EGL91226.1"/>
    </source>
</evidence>
<gene>
    <name evidence="1" type="ORF">HMPREF9968_0412</name>
</gene>
<comment type="caution">
    <text evidence="1">The sequence shown here is derived from an EMBL/GenBank/DDBJ whole genome shotgun (WGS) entry which is preliminary data.</text>
</comment>
<dbReference type="AlphaFoldDB" id="F5VT43"/>
<protein>
    <submittedName>
        <fullName evidence="1">Conserved domain protein</fullName>
    </submittedName>
</protein>
<dbReference type="PATRIC" id="fig|1005704.3.peg.408"/>
<proteinExistence type="predicted"/>
<name>F5VT43_STROR</name>
<evidence type="ECO:0000313" key="2">
    <source>
        <dbReference type="Proteomes" id="UP000003695"/>
    </source>
</evidence>
<reference evidence="1 2" key="1">
    <citation type="submission" date="2011-04" db="EMBL/GenBank/DDBJ databases">
        <authorList>
            <person name="Durkin A.S."/>
            <person name="Radune D."/>
            <person name="Hostetler J."/>
            <person name="Torralba M."/>
            <person name="Gillis M."/>
            <person name="Methe B."/>
            <person name="Sutton G."/>
            <person name="Nelson K.E."/>
        </authorList>
    </citation>
    <scope>NUCLEOTIDE SEQUENCE [LARGE SCALE GENOMIC DNA]</scope>
    <source>
        <strain evidence="1 2">SK255</strain>
    </source>
</reference>